<dbReference type="OMA" id="PEWWSTS"/>
<feature type="compositionally biased region" description="Acidic residues" evidence="1">
    <location>
        <begin position="530"/>
        <end position="547"/>
    </location>
</feature>
<name>A0A8S9A208_SORMA</name>
<feature type="compositionally biased region" description="Low complexity" evidence="1">
    <location>
        <begin position="242"/>
        <end position="255"/>
    </location>
</feature>
<feature type="compositionally biased region" description="Polar residues" evidence="1">
    <location>
        <begin position="609"/>
        <end position="622"/>
    </location>
</feature>
<organism evidence="2 3">
    <name type="scientific">Sordaria macrospora</name>
    <dbReference type="NCBI Taxonomy" id="5147"/>
    <lineage>
        <taxon>Eukaryota</taxon>
        <taxon>Fungi</taxon>
        <taxon>Dikarya</taxon>
        <taxon>Ascomycota</taxon>
        <taxon>Pezizomycotina</taxon>
        <taxon>Sordariomycetes</taxon>
        <taxon>Sordariomycetidae</taxon>
        <taxon>Sordariales</taxon>
        <taxon>Sordariaceae</taxon>
        <taxon>Sordaria</taxon>
    </lineage>
</organism>
<gene>
    <name evidence="2" type="ORF">SMACR_05901</name>
</gene>
<feature type="compositionally biased region" description="Pro residues" evidence="1">
    <location>
        <begin position="200"/>
        <end position="209"/>
    </location>
</feature>
<feature type="region of interest" description="Disordered" evidence="1">
    <location>
        <begin position="113"/>
        <end position="451"/>
    </location>
</feature>
<feature type="compositionally biased region" description="Low complexity" evidence="1">
    <location>
        <begin position="633"/>
        <end position="647"/>
    </location>
</feature>
<evidence type="ECO:0000256" key="1">
    <source>
        <dbReference type="SAM" id="MobiDB-lite"/>
    </source>
</evidence>
<feature type="compositionally biased region" description="Low complexity" evidence="1">
    <location>
        <begin position="39"/>
        <end position="52"/>
    </location>
</feature>
<protein>
    <submittedName>
        <fullName evidence="2">Uncharacterized protein</fullName>
    </submittedName>
</protein>
<feature type="region of interest" description="Disordered" evidence="1">
    <location>
        <begin position="609"/>
        <end position="649"/>
    </location>
</feature>
<evidence type="ECO:0000313" key="2">
    <source>
        <dbReference type="EMBL" id="KAA8634312.1"/>
    </source>
</evidence>
<feature type="compositionally biased region" description="Polar residues" evidence="1">
    <location>
        <begin position="389"/>
        <end position="409"/>
    </location>
</feature>
<sequence length="703" mass="77685">MDYNNRAGTTVYIEVEEFEPTEEQPHSYCPSAMDGYNRGSGTSLHSATLSTSSPPPAPRNSPSSATTFHQTSPTYCPLPPRWVPTCTSPVIRGSRSPQLPMSPIYILGTQQWTPTSPTYSPASPDWMSRSNTPLPRSPVHTCGSPPLPMSPVYAPSSPDWAPTSPANPSASPIGPPQFPEHRSGGASPVYGPTSPTYSPWTPPRVPRSPSPELMHSEASPVYYPISPGPPGYTPGEASPEFYPTSPTYSPWSPLSGAEDPKKFWPTSPGHRSRDYIPHSLESIVGGTSPKNYYPPSLGRVPQSPPYVPRPPSPQWAPTSPTYSPSTPPRVPQSPEPASRGTSPVYYPTSPTYCSSSLLDDPRSPVRTSIGFAVAFGSASPPPVPSSSAHTPQSLQYAPTSPQPVSTHPISPSYYPGRPVLEPTSPPPGRLSPSSLDRHSPNFEEIERDLEGWRGQGRFFYNQASSIVSEEEERRERGQREILTEPFPELPDWEWTEDMAMDKEEGDQVQEPAAAVPDEEELSDYEHYEQIEQEENENMERDAEDDPQDVQAQQPFTATVDPEDDLPDYEYYEQLDEEMETEAESFIQQDTQPSDAELYRSISAIDQTLSPSSSADISGVSMTHDTKENPTNMLPRSSSHSSLPLDRPYYPASQKLIGQRKVRKPQRVDRMIWNKVMQKKMAHLIKVCEKYVPVDVLKGLQLGH</sequence>
<accession>A0A8S9A208</accession>
<reference evidence="2 3" key="1">
    <citation type="submission" date="2017-07" db="EMBL/GenBank/DDBJ databases">
        <title>Genome sequence of the Sordaria macrospora wild type strain R19027.</title>
        <authorList>
            <person name="Nowrousian M."/>
            <person name="Teichert I."/>
            <person name="Kueck U."/>
        </authorList>
    </citation>
    <scope>NUCLEOTIDE SEQUENCE [LARGE SCALE GENOMIC DNA]</scope>
    <source>
        <strain evidence="2 3">R19027</strain>
        <tissue evidence="2">Mycelium</tissue>
    </source>
</reference>
<feature type="compositionally biased region" description="Acidic residues" evidence="1">
    <location>
        <begin position="490"/>
        <end position="507"/>
    </location>
</feature>
<proteinExistence type="predicted"/>
<dbReference type="EMBL" id="NMPR01000024">
    <property type="protein sequence ID" value="KAA8634312.1"/>
    <property type="molecule type" value="Genomic_DNA"/>
</dbReference>
<dbReference type="Proteomes" id="UP000433876">
    <property type="component" value="Unassembled WGS sequence"/>
</dbReference>
<feature type="region of interest" description="Disordered" evidence="1">
    <location>
        <begin position="18"/>
        <end position="72"/>
    </location>
</feature>
<feature type="compositionally biased region" description="Pro residues" evidence="1">
    <location>
        <begin position="302"/>
        <end position="314"/>
    </location>
</feature>
<feature type="compositionally biased region" description="Low complexity" evidence="1">
    <location>
        <begin position="341"/>
        <end position="356"/>
    </location>
</feature>
<dbReference type="VEuPathDB" id="FungiDB:SMAC_05901"/>
<evidence type="ECO:0000313" key="3">
    <source>
        <dbReference type="Proteomes" id="UP000433876"/>
    </source>
</evidence>
<feature type="region of interest" description="Disordered" evidence="1">
    <location>
        <begin position="466"/>
        <end position="566"/>
    </location>
</feature>
<feature type="compositionally biased region" description="Low complexity" evidence="1">
    <location>
        <begin position="161"/>
        <end position="172"/>
    </location>
</feature>
<dbReference type="AlphaFoldDB" id="A0A8S9A208"/>
<comment type="caution">
    <text evidence="2">The sequence shown here is derived from an EMBL/GenBank/DDBJ whole genome shotgun (WGS) entry which is preliminary data.</text>
</comment>
<feature type="compositionally biased region" description="Low complexity" evidence="1">
    <location>
        <begin position="113"/>
        <end position="124"/>
    </location>
</feature>
<feature type="compositionally biased region" description="Pro residues" evidence="1">
    <location>
        <begin position="325"/>
        <end position="334"/>
    </location>
</feature>
<feature type="compositionally biased region" description="Basic and acidic residues" evidence="1">
    <location>
        <begin position="471"/>
        <end position="482"/>
    </location>
</feature>